<evidence type="ECO:0000256" key="5">
    <source>
        <dbReference type="ARBA" id="ARBA00022968"/>
    </source>
</evidence>
<dbReference type="PANTHER" id="PTHR35259">
    <property type="entry name" value="BOMBESIN RECEPTOR-ACTIVATED PROTEIN C6ORF89"/>
    <property type="match status" value="1"/>
</dbReference>
<dbReference type="EMBL" id="GFDF01010894">
    <property type="protein sequence ID" value="JAV03190.1"/>
    <property type="molecule type" value="Transcribed_RNA"/>
</dbReference>
<evidence type="ECO:0000256" key="7">
    <source>
        <dbReference type="ARBA" id="ARBA00023034"/>
    </source>
</evidence>
<dbReference type="PANTHER" id="PTHR35259:SF1">
    <property type="entry name" value="BOMBESIN RECEPTOR-ACTIVATED PROTEIN C6ORF89"/>
    <property type="match status" value="1"/>
</dbReference>
<dbReference type="GO" id="GO:0000139">
    <property type="term" value="C:Golgi membrane"/>
    <property type="evidence" value="ECO:0007669"/>
    <property type="project" value="UniProtKB-SubCell"/>
</dbReference>
<name>A0A1L8DA30_9DIPT</name>
<evidence type="ECO:0000256" key="6">
    <source>
        <dbReference type="ARBA" id="ARBA00022989"/>
    </source>
</evidence>
<dbReference type="AlphaFoldDB" id="A0A1L8DA30"/>
<evidence type="ECO:0000256" key="8">
    <source>
        <dbReference type="ARBA" id="ARBA00023136"/>
    </source>
</evidence>
<evidence type="ECO:0000313" key="10">
    <source>
        <dbReference type="EMBL" id="JAV03190.1"/>
    </source>
</evidence>
<proteinExistence type="predicted"/>
<keyword evidence="5" id="KW-0735">Signal-anchor</keyword>
<evidence type="ECO:0000256" key="1">
    <source>
        <dbReference type="ARBA" id="ARBA00004323"/>
    </source>
</evidence>
<organism evidence="10">
    <name type="scientific">Nyssomyia neivai</name>
    <dbReference type="NCBI Taxonomy" id="330878"/>
    <lineage>
        <taxon>Eukaryota</taxon>
        <taxon>Metazoa</taxon>
        <taxon>Ecdysozoa</taxon>
        <taxon>Arthropoda</taxon>
        <taxon>Hexapoda</taxon>
        <taxon>Insecta</taxon>
        <taxon>Pterygota</taxon>
        <taxon>Neoptera</taxon>
        <taxon>Endopterygota</taxon>
        <taxon>Diptera</taxon>
        <taxon>Nematocera</taxon>
        <taxon>Psychodoidea</taxon>
        <taxon>Psychodidae</taxon>
        <taxon>Nyssomyia</taxon>
    </lineage>
</organism>
<keyword evidence="7" id="KW-0333">Golgi apparatus</keyword>
<sequence length="350" mass="40832">MVDLDTNFDNMTKYQIICKYIENVNRLRSVAPPEMEFSDFLMAHLNRYTFASYVYSTNLLIKSVLDRKRKIVWWIFTLLVAYTCLSYKHEAYSLFLRRIQKHIYPGMKLWRLATLPIITQYPTLTDFYDEACLLGNPLFQVADLDCNPCSEAANVLDFTNYNDITHSGEPFMFKSSQKKVTVGNIYEIFLANEATFRRDAFRVLSTNHDIRSVVDVANDFLNTTLQAESHSMWRCNRMHPARILRQLFPRPQRLPETGMALERFVMIDTPAANPYRLPDMECSNVFVIQAAGTRTFILRPTSECRSKCRTLSVRLPTSYVLIYDWWYWRPISVPDEFTSATSVAYVGSYC</sequence>
<feature type="transmembrane region" description="Helical" evidence="9">
    <location>
        <begin position="71"/>
        <end position="89"/>
    </location>
</feature>
<evidence type="ECO:0000256" key="2">
    <source>
        <dbReference type="ARBA" id="ARBA00004496"/>
    </source>
</evidence>
<evidence type="ECO:0000256" key="3">
    <source>
        <dbReference type="ARBA" id="ARBA00022490"/>
    </source>
</evidence>
<comment type="subcellular location">
    <subcellularLocation>
        <location evidence="2">Cytoplasm</location>
    </subcellularLocation>
    <subcellularLocation>
        <location evidence="1">Golgi apparatus membrane</location>
        <topology evidence="1">Single-pass type II membrane protein</topology>
    </subcellularLocation>
</comment>
<keyword evidence="4 9" id="KW-0812">Transmembrane</keyword>
<evidence type="ECO:0000256" key="4">
    <source>
        <dbReference type="ARBA" id="ARBA00022692"/>
    </source>
</evidence>
<evidence type="ECO:0000256" key="9">
    <source>
        <dbReference type="SAM" id="Phobius"/>
    </source>
</evidence>
<keyword evidence="3" id="KW-0963">Cytoplasm</keyword>
<keyword evidence="8 9" id="KW-0472">Membrane</keyword>
<reference evidence="10" key="1">
    <citation type="submission" date="2016-12" db="EMBL/GenBank/DDBJ databases">
        <title>An insight into the sialome and mialome of the sand fly, Nyssomyia neivai.</title>
        <authorList>
            <person name="Sebastian V."/>
            <person name="Goulart T.M."/>
            <person name="Oliveira W."/>
            <person name="Calvo E."/>
            <person name="Oliveira L.F."/>
            <person name="Pinto M.C."/>
            <person name="Rosselino A.M."/>
            <person name="Ribeiro J.M."/>
        </authorList>
    </citation>
    <scope>NUCLEOTIDE SEQUENCE</scope>
</reference>
<accession>A0A1L8DA30</accession>
<dbReference type="InterPro" id="IPR038757">
    <property type="entry name" value="BRAP"/>
</dbReference>
<protein>
    <submittedName>
        <fullName evidence="10">Putative conserved plasma membrane protein</fullName>
    </submittedName>
</protein>
<keyword evidence="6 9" id="KW-1133">Transmembrane helix</keyword>